<evidence type="ECO:0000259" key="1">
    <source>
        <dbReference type="Pfam" id="PF00483"/>
    </source>
</evidence>
<dbReference type="PANTHER" id="PTHR22572">
    <property type="entry name" value="SUGAR-1-PHOSPHATE GUANYL TRANSFERASE"/>
    <property type="match status" value="1"/>
</dbReference>
<protein>
    <submittedName>
        <fullName evidence="2">D-glycero-alpha-D-manno-heptose 1-phosphate guanylyltransferase</fullName>
        <ecNumber evidence="2">2.7.7.71</ecNumber>
    </submittedName>
</protein>
<dbReference type="GO" id="GO:0016779">
    <property type="term" value="F:nucleotidyltransferase activity"/>
    <property type="evidence" value="ECO:0007669"/>
    <property type="project" value="UniProtKB-KW"/>
</dbReference>
<evidence type="ECO:0000313" key="2">
    <source>
        <dbReference type="EMBL" id="OIR10729.1"/>
    </source>
</evidence>
<comment type="caution">
    <text evidence="2">The sequence shown here is derived from an EMBL/GenBank/DDBJ whole genome shotgun (WGS) entry which is preliminary data.</text>
</comment>
<dbReference type="EC" id="2.7.7.71" evidence="2"/>
<accession>A0A1J5SQF2</accession>
<keyword evidence="2" id="KW-0808">Transferase</keyword>
<organism evidence="2">
    <name type="scientific">mine drainage metagenome</name>
    <dbReference type="NCBI Taxonomy" id="410659"/>
    <lineage>
        <taxon>unclassified sequences</taxon>
        <taxon>metagenomes</taxon>
        <taxon>ecological metagenomes</taxon>
    </lineage>
</organism>
<reference evidence="2" key="1">
    <citation type="submission" date="2016-10" db="EMBL/GenBank/DDBJ databases">
        <title>Sequence of Gallionella enrichment culture.</title>
        <authorList>
            <person name="Poehlein A."/>
            <person name="Muehling M."/>
            <person name="Daniel R."/>
        </authorList>
    </citation>
    <scope>NUCLEOTIDE SEQUENCE</scope>
</reference>
<dbReference type="EMBL" id="MLJW01000022">
    <property type="protein sequence ID" value="OIR10729.1"/>
    <property type="molecule type" value="Genomic_DNA"/>
</dbReference>
<proteinExistence type="predicted"/>
<keyword evidence="2" id="KW-0548">Nucleotidyltransferase</keyword>
<dbReference type="InterPro" id="IPR005835">
    <property type="entry name" value="NTP_transferase_dom"/>
</dbReference>
<dbReference type="Pfam" id="PF00483">
    <property type="entry name" value="NTP_transferase"/>
    <property type="match status" value="1"/>
</dbReference>
<dbReference type="InterPro" id="IPR029044">
    <property type="entry name" value="Nucleotide-diphossugar_trans"/>
</dbReference>
<gene>
    <name evidence="2" type="primary">hddC_2</name>
    <name evidence="2" type="ORF">GALL_74990</name>
</gene>
<name>A0A1J5SQF2_9ZZZZ</name>
<dbReference type="CDD" id="cd06915">
    <property type="entry name" value="NTP_transferase_WcbM_like"/>
    <property type="match status" value="1"/>
</dbReference>
<dbReference type="AlphaFoldDB" id="A0A1J5SQF2"/>
<dbReference type="Gene3D" id="3.90.550.10">
    <property type="entry name" value="Spore Coat Polysaccharide Biosynthesis Protein SpsA, Chain A"/>
    <property type="match status" value="1"/>
</dbReference>
<sequence length="228" mass="24875">MEAIVLAGGFGTRLRQVVPDLPKPMAPIAGKPFLEILLSALARKGFTRVILSLGFMSEKIVAHFGNSYGGMDLVHEVEAKPLGTGGAIRAAMARCMSDHVFIFNGDTYLDLEVDVLESLWQTAHRPVIVVREVPDTARFGRVEMRDGRVIAFLEKGLAGPGLINAGCYVLPKNALDAFPLGQPFSIETEFFVESLQRIRFDGFVTHGRFIDIGVPEDYALAQTELAGL</sequence>
<dbReference type="InterPro" id="IPR050486">
    <property type="entry name" value="Mannose-1P_guanyltransferase"/>
</dbReference>
<dbReference type="SUPFAM" id="SSF53448">
    <property type="entry name" value="Nucleotide-diphospho-sugar transferases"/>
    <property type="match status" value="1"/>
</dbReference>
<feature type="domain" description="Nucleotidyl transferase" evidence="1">
    <location>
        <begin position="3"/>
        <end position="224"/>
    </location>
</feature>